<dbReference type="EMBL" id="BOPG01000031">
    <property type="protein sequence ID" value="GIJ57398.1"/>
    <property type="molecule type" value="Genomic_DNA"/>
</dbReference>
<evidence type="ECO:0000256" key="1">
    <source>
        <dbReference type="SAM" id="SignalP"/>
    </source>
</evidence>
<evidence type="ECO:0000313" key="3">
    <source>
        <dbReference type="Proteomes" id="UP000612585"/>
    </source>
</evidence>
<evidence type="ECO:0008006" key="4">
    <source>
        <dbReference type="Google" id="ProtNLM"/>
    </source>
</evidence>
<keyword evidence="1" id="KW-0732">Signal</keyword>
<accession>A0A8J3Z9P1</accession>
<dbReference type="AlphaFoldDB" id="A0A8J3Z9P1"/>
<evidence type="ECO:0000313" key="2">
    <source>
        <dbReference type="EMBL" id="GIJ57398.1"/>
    </source>
</evidence>
<organism evidence="2 3">
    <name type="scientific">Virgisporangium aurantiacum</name>
    <dbReference type="NCBI Taxonomy" id="175570"/>
    <lineage>
        <taxon>Bacteria</taxon>
        <taxon>Bacillati</taxon>
        <taxon>Actinomycetota</taxon>
        <taxon>Actinomycetes</taxon>
        <taxon>Micromonosporales</taxon>
        <taxon>Micromonosporaceae</taxon>
        <taxon>Virgisporangium</taxon>
    </lineage>
</organism>
<keyword evidence="3" id="KW-1185">Reference proteome</keyword>
<dbReference type="RefSeq" id="WP_203996710.1">
    <property type="nucleotide sequence ID" value="NZ_BOPG01000031.1"/>
</dbReference>
<sequence>MKRKTRIIIVAAAAALAASAIGGGVALGGPASDDETPITGPARARAEAAALAWTGGGRVTGTEAGDEESYYEVEVTMPDGSQVDVQLDEAFAVVGSETDRSDDESGDESDPA</sequence>
<protein>
    <recommendedName>
        <fullName evidence="4">Peptidase propeptide and YPEB domain-containing protein</fullName>
    </recommendedName>
</protein>
<feature type="chain" id="PRO_5039255908" description="Peptidase propeptide and YPEB domain-containing protein" evidence="1">
    <location>
        <begin position="23"/>
        <end position="112"/>
    </location>
</feature>
<reference evidence="2" key="1">
    <citation type="submission" date="2021-01" db="EMBL/GenBank/DDBJ databases">
        <title>Whole genome shotgun sequence of Virgisporangium aurantiacum NBRC 16421.</title>
        <authorList>
            <person name="Komaki H."/>
            <person name="Tamura T."/>
        </authorList>
    </citation>
    <scope>NUCLEOTIDE SEQUENCE</scope>
    <source>
        <strain evidence="2">NBRC 16421</strain>
    </source>
</reference>
<proteinExistence type="predicted"/>
<name>A0A8J3Z9P1_9ACTN</name>
<comment type="caution">
    <text evidence="2">The sequence shown here is derived from an EMBL/GenBank/DDBJ whole genome shotgun (WGS) entry which is preliminary data.</text>
</comment>
<dbReference type="Proteomes" id="UP000612585">
    <property type="component" value="Unassembled WGS sequence"/>
</dbReference>
<gene>
    <name evidence="2" type="ORF">Vau01_049140</name>
</gene>
<feature type="signal peptide" evidence="1">
    <location>
        <begin position="1"/>
        <end position="22"/>
    </location>
</feature>
<dbReference type="Gene3D" id="3.30.505.20">
    <property type="match status" value="1"/>
</dbReference>